<dbReference type="AlphaFoldDB" id="A0A0C3NXB9"/>
<dbReference type="Proteomes" id="UP000054217">
    <property type="component" value="Unassembled WGS sequence"/>
</dbReference>
<dbReference type="EMBL" id="KN832000">
    <property type="protein sequence ID" value="KIN99960.1"/>
    <property type="molecule type" value="Genomic_DNA"/>
</dbReference>
<protein>
    <submittedName>
        <fullName evidence="2">Uncharacterized protein</fullName>
    </submittedName>
</protein>
<evidence type="ECO:0000256" key="1">
    <source>
        <dbReference type="SAM" id="Phobius"/>
    </source>
</evidence>
<accession>A0A0C3NXB9</accession>
<feature type="transmembrane region" description="Helical" evidence="1">
    <location>
        <begin position="42"/>
        <end position="70"/>
    </location>
</feature>
<name>A0A0C3NXB9_PISTI</name>
<keyword evidence="1" id="KW-0812">Transmembrane</keyword>
<evidence type="ECO:0000313" key="3">
    <source>
        <dbReference type="Proteomes" id="UP000054217"/>
    </source>
</evidence>
<gene>
    <name evidence="2" type="ORF">M404DRAFT_1004282</name>
</gene>
<dbReference type="HOGENOM" id="CLU_2159468_0_0_1"/>
<reference evidence="3" key="2">
    <citation type="submission" date="2015-01" db="EMBL/GenBank/DDBJ databases">
        <title>Evolutionary Origins and Diversification of the Mycorrhizal Mutualists.</title>
        <authorList>
            <consortium name="DOE Joint Genome Institute"/>
            <consortium name="Mycorrhizal Genomics Consortium"/>
            <person name="Kohler A."/>
            <person name="Kuo A."/>
            <person name="Nagy L.G."/>
            <person name="Floudas D."/>
            <person name="Copeland A."/>
            <person name="Barry K.W."/>
            <person name="Cichocki N."/>
            <person name="Veneault-Fourrey C."/>
            <person name="LaButti K."/>
            <person name="Lindquist E.A."/>
            <person name="Lipzen A."/>
            <person name="Lundell T."/>
            <person name="Morin E."/>
            <person name="Murat C."/>
            <person name="Riley R."/>
            <person name="Ohm R."/>
            <person name="Sun H."/>
            <person name="Tunlid A."/>
            <person name="Henrissat B."/>
            <person name="Grigoriev I.V."/>
            <person name="Hibbett D.S."/>
            <person name="Martin F."/>
        </authorList>
    </citation>
    <scope>NUCLEOTIDE SEQUENCE [LARGE SCALE GENOMIC DNA]</scope>
    <source>
        <strain evidence="3">Marx 270</strain>
    </source>
</reference>
<dbReference type="InParanoid" id="A0A0C3NXB9"/>
<keyword evidence="1" id="KW-0472">Membrane</keyword>
<keyword evidence="1" id="KW-1133">Transmembrane helix</keyword>
<organism evidence="2 3">
    <name type="scientific">Pisolithus tinctorius Marx 270</name>
    <dbReference type="NCBI Taxonomy" id="870435"/>
    <lineage>
        <taxon>Eukaryota</taxon>
        <taxon>Fungi</taxon>
        <taxon>Dikarya</taxon>
        <taxon>Basidiomycota</taxon>
        <taxon>Agaricomycotina</taxon>
        <taxon>Agaricomycetes</taxon>
        <taxon>Agaricomycetidae</taxon>
        <taxon>Boletales</taxon>
        <taxon>Sclerodermatineae</taxon>
        <taxon>Pisolithaceae</taxon>
        <taxon>Pisolithus</taxon>
    </lineage>
</organism>
<sequence length="111" mass="12409">MSPAAVVIVAYSQATTIRLRGFDLVTITYIVQYRYLHLHSHAIYLTFAVSAFTPTLLSALVSLTILVIYLPSNLSRSILHLLCEGVYFEFHFPPGSTYVPFGRWVATVTVV</sequence>
<keyword evidence="3" id="KW-1185">Reference proteome</keyword>
<reference evidence="2 3" key="1">
    <citation type="submission" date="2014-04" db="EMBL/GenBank/DDBJ databases">
        <authorList>
            <consortium name="DOE Joint Genome Institute"/>
            <person name="Kuo A."/>
            <person name="Kohler A."/>
            <person name="Costa M.D."/>
            <person name="Nagy L.G."/>
            <person name="Floudas D."/>
            <person name="Copeland A."/>
            <person name="Barry K.W."/>
            <person name="Cichocki N."/>
            <person name="Veneault-Fourrey C."/>
            <person name="LaButti K."/>
            <person name="Lindquist E.A."/>
            <person name="Lipzen A."/>
            <person name="Lundell T."/>
            <person name="Morin E."/>
            <person name="Murat C."/>
            <person name="Sun H."/>
            <person name="Tunlid A."/>
            <person name="Henrissat B."/>
            <person name="Grigoriev I.V."/>
            <person name="Hibbett D.S."/>
            <person name="Martin F."/>
            <person name="Nordberg H.P."/>
            <person name="Cantor M.N."/>
            <person name="Hua S.X."/>
        </authorList>
    </citation>
    <scope>NUCLEOTIDE SEQUENCE [LARGE SCALE GENOMIC DNA]</scope>
    <source>
        <strain evidence="2 3">Marx 270</strain>
    </source>
</reference>
<proteinExistence type="predicted"/>
<evidence type="ECO:0000313" key="2">
    <source>
        <dbReference type="EMBL" id="KIN99960.1"/>
    </source>
</evidence>